<name>A0A4Q5LVX2_9BACT</name>
<evidence type="ECO:0000313" key="2">
    <source>
        <dbReference type="EMBL" id="RYU93878.1"/>
    </source>
</evidence>
<evidence type="ECO:0000313" key="3">
    <source>
        <dbReference type="Proteomes" id="UP000293162"/>
    </source>
</evidence>
<organism evidence="2 3">
    <name type="scientific">Emticicia agri</name>
    <dbReference type="NCBI Taxonomy" id="2492393"/>
    <lineage>
        <taxon>Bacteria</taxon>
        <taxon>Pseudomonadati</taxon>
        <taxon>Bacteroidota</taxon>
        <taxon>Cytophagia</taxon>
        <taxon>Cytophagales</taxon>
        <taxon>Leadbetterellaceae</taxon>
        <taxon>Emticicia</taxon>
    </lineage>
</organism>
<evidence type="ECO:0000259" key="1">
    <source>
        <dbReference type="Pfam" id="PF04389"/>
    </source>
</evidence>
<dbReference type="SUPFAM" id="SSF53187">
    <property type="entry name" value="Zn-dependent exopeptidases"/>
    <property type="match status" value="1"/>
</dbReference>
<dbReference type="GO" id="GO:0006508">
    <property type="term" value="P:proteolysis"/>
    <property type="evidence" value="ECO:0007669"/>
    <property type="project" value="InterPro"/>
</dbReference>
<sequence length="432" mass="47544">MQIIRLTLILFLITYVSQAQKVNKLIKEAEVKRIISTLAADDMMGRNSMQPRQIEKATAFIADEFKKIGLQPLKGLSGYRQEFPITKIDGFVSAEVMINGQVIPKDKYALLSDNEEINWTSNIPVVIVGAGDTFNPNQYMSDSTSKIVVVDAAHESKLAGIKRFLNRTRLLSKPYPKMAGNILLVSGISSVENYSVKIKQRKEAFMMTNVVGVLPGKSKPDEMVVFSGHYDHLGIQKAVDGDSIANGADDDASGTTAVIALANYFKKLKNNERTIVFAAFTAEEIGGFGSKYFSQQLDADKVVAMFNIEMIGKASKWGINSAFITGFERSDFGTILQKNLKGTAFTFNPDPYPQQNLFYRSDNATLARLGVPAHTISTDQIDTDKLYHSVNDEVESLDIQNIVATIRAIALSSQTIVAGTDTPTRIDKSTVK</sequence>
<dbReference type="InterPro" id="IPR007484">
    <property type="entry name" value="Peptidase_M28"/>
</dbReference>
<dbReference type="PANTHER" id="PTHR12147">
    <property type="entry name" value="METALLOPEPTIDASE M28 FAMILY MEMBER"/>
    <property type="match status" value="1"/>
</dbReference>
<dbReference type="Proteomes" id="UP000293162">
    <property type="component" value="Unassembled WGS sequence"/>
</dbReference>
<accession>A0A4Q5LVX2</accession>
<protein>
    <submittedName>
        <fullName evidence="2">M20/M25/M40 family metallo-hydrolase</fullName>
    </submittedName>
</protein>
<dbReference type="EMBL" id="SEWF01000035">
    <property type="protein sequence ID" value="RYU93878.1"/>
    <property type="molecule type" value="Genomic_DNA"/>
</dbReference>
<dbReference type="OrthoDB" id="1521787at2"/>
<dbReference type="AlphaFoldDB" id="A0A4Q5LVX2"/>
<dbReference type="Pfam" id="PF04389">
    <property type="entry name" value="Peptidase_M28"/>
    <property type="match status" value="1"/>
</dbReference>
<dbReference type="Gene3D" id="3.40.630.10">
    <property type="entry name" value="Zn peptidases"/>
    <property type="match status" value="1"/>
</dbReference>
<reference evidence="2 3" key="1">
    <citation type="submission" date="2019-02" db="EMBL/GenBank/DDBJ databases">
        <title>Bacterial novel species Emticicia sp. 17J42-9 isolated from soil.</title>
        <authorList>
            <person name="Jung H.-Y."/>
        </authorList>
    </citation>
    <scope>NUCLEOTIDE SEQUENCE [LARGE SCALE GENOMIC DNA]</scope>
    <source>
        <strain evidence="2 3">17J42-9</strain>
    </source>
</reference>
<dbReference type="InterPro" id="IPR045175">
    <property type="entry name" value="M28_fam"/>
</dbReference>
<keyword evidence="2" id="KW-0378">Hydrolase</keyword>
<dbReference type="PANTHER" id="PTHR12147:SF26">
    <property type="entry name" value="PEPTIDASE M28 DOMAIN-CONTAINING PROTEIN"/>
    <property type="match status" value="1"/>
</dbReference>
<gene>
    <name evidence="2" type="ORF">EWM59_19760</name>
</gene>
<dbReference type="GO" id="GO:0008235">
    <property type="term" value="F:metalloexopeptidase activity"/>
    <property type="evidence" value="ECO:0007669"/>
    <property type="project" value="InterPro"/>
</dbReference>
<feature type="domain" description="Peptidase M28" evidence="1">
    <location>
        <begin position="209"/>
        <end position="409"/>
    </location>
</feature>
<comment type="caution">
    <text evidence="2">The sequence shown here is derived from an EMBL/GenBank/DDBJ whole genome shotgun (WGS) entry which is preliminary data.</text>
</comment>
<keyword evidence="3" id="KW-1185">Reference proteome</keyword>
<dbReference type="RefSeq" id="WP_130022979.1">
    <property type="nucleotide sequence ID" value="NZ_SEWF01000035.1"/>
</dbReference>
<proteinExistence type="predicted"/>